<dbReference type="EMBL" id="VFPN01000004">
    <property type="protein sequence ID" value="TQM57701.1"/>
    <property type="molecule type" value="Genomic_DNA"/>
</dbReference>
<proteinExistence type="predicted"/>
<dbReference type="Proteomes" id="UP000318331">
    <property type="component" value="Unassembled WGS sequence"/>
</dbReference>
<reference evidence="1 2" key="1">
    <citation type="submission" date="2019-06" db="EMBL/GenBank/DDBJ databases">
        <title>Sequencing the genomes of 1000 actinobacteria strains.</title>
        <authorList>
            <person name="Klenk H.-P."/>
        </authorList>
    </citation>
    <scope>NUCLEOTIDE SEQUENCE [LARGE SCALE GENOMIC DNA]</scope>
    <source>
        <strain evidence="1 2">DSM 18031</strain>
    </source>
</reference>
<organism evidence="1 2">
    <name type="scientific">Klugiella xanthotipulae</name>
    <dbReference type="NCBI Taxonomy" id="244735"/>
    <lineage>
        <taxon>Bacteria</taxon>
        <taxon>Bacillati</taxon>
        <taxon>Actinomycetota</taxon>
        <taxon>Actinomycetes</taxon>
        <taxon>Micrococcales</taxon>
        <taxon>Microbacteriaceae</taxon>
        <taxon>Klugiella</taxon>
    </lineage>
</organism>
<sequence length="76" mass="8382">MGSVTRAELVSVLVKDDVPNPVEPVLDIPVSVKPRCDLLGLRATTRGSPIPQVANALRAKFRENGIRVGFRFRRQT</sequence>
<accession>A0A543HH96</accession>
<keyword evidence="2" id="KW-1185">Reference proteome</keyword>
<comment type="caution">
    <text evidence="1">The sequence shown here is derived from an EMBL/GenBank/DDBJ whole genome shotgun (WGS) entry which is preliminary data.</text>
</comment>
<name>A0A543HH96_9MICO</name>
<evidence type="ECO:0000313" key="2">
    <source>
        <dbReference type="Proteomes" id="UP000318331"/>
    </source>
</evidence>
<dbReference type="AlphaFoldDB" id="A0A543HH96"/>
<evidence type="ECO:0000313" key="1">
    <source>
        <dbReference type="EMBL" id="TQM57701.1"/>
    </source>
</evidence>
<protein>
    <submittedName>
        <fullName evidence="1">Uncharacterized protein</fullName>
    </submittedName>
</protein>
<gene>
    <name evidence="1" type="ORF">FB466_2697</name>
</gene>